<dbReference type="RefSeq" id="XP_042630934.1">
    <property type="nucleotide sequence ID" value="XM_042775000.1"/>
</dbReference>
<proteinExistence type="predicted"/>
<feature type="coiled-coil region" evidence="1">
    <location>
        <begin position="65"/>
        <end position="106"/>
    </location>
</feature>
<dbReference type="OrthoDB" id="2441647at2759"/>
<dbReference type="KEGG" id="ccar:122148566"/>
<keyword evidence="3" id="KW-0472">Membrane</keyword>
<accession>A0A9Q9Z2Q1</accession>
<name>A0A9Q9Z2Q1_CYPCA</name>
<keyword evidence="3" id="KW-1133">Transmembrane helix</keyword>
<feature type="transmembrane region" description="Helical" evidence="3">
    <location>
        <begin position="176"/>
        <end position="197"/>
    </location>
</feature>
<evidence type="ECO:0000256" key="1">
    <source>
        <dbReference type="SAM" id="Coils"/>
    </source>
</evidence>
<feature type="region of interest" description="Disordered" evidence="2">
    <location>
        <begin position="36"/>
        <end position="58"/>
    </location>
</feature>
<gene>
    <name evidence="4" type="primary">LOC122148566</name>
</gene>
<evidence type="ECO:0000256" key="2">
    <source>
        <dbReference type="SAM" id="MobiDB-lite"/>
    </source>
</evidence>
<dbReference type="PANTHER" id="PTHR18887">
    <property type="entry name" value="GOLGI-ASSOCIATED PROTEIN GCP360-RELATED"/>
    <property type="match status" value="1"/>
</dbReference>
<dbReference type="PANTHER" id="PTHR18887:SF4">
    <property type="entry name" value="GOLGIN SUBFAMILY B MEMBER 1-LIKE"/>
    <property type="match status" value="1"/>
</dbReference>
<keyword evidence="3" id="KW-0812">Transmembrane</keyword>
<sequence>MLRDSQQTVSELQNRCYWLQREFQNQYSPTQASVYTEVPPGAPQEPISASFNPSGSDSGDLRMRLAEAEFHLSQLNSRLEEERSRREVAEEAMRLTEQRVKRYKSMESNQSWHSQRDCSIQLEKDEEKYEDHVLHPSRQPFMHKMKSGVQLCQRWLKGRSIYCCSKLLPSRGKSRYIFMGYLLMLMCWFSCASVGPFRKQLSSKSHVHK</sequence>
<evidence type="ECO:0000256" key="3">
    <source>
        <dbReference type="SAM" id="Phobius"/>
    </source>
</evidence>
<protein>
    <submittedName>
        <fullName evidence="4">Uncharacterized protein LOC122148566</fullName>
    </submittedName>
</protein>
<dbReference type="GeneID" id="122148566"/>
<evidence type="ECO:0000313" key="4">
    <source>
        <dbReference type="RefSeq" id="XP_042630934.1"/>
    </source>
</evidence>
<reference evidence="4" key="1">
    <citation type="submission" date="2025-08" db="UniProtKB">
        <authorList>
            <consortium name="RefSeq"/>
        </authorList>
    </citation>
    <scope>IDENTIFICATION</scope>
    <source>
        <tissue evidence="4">Muscle</tissue>
    </source>
</reference>
<keyword evidence="1" id="KW-0175">Coiled coil</keyword>
<dbReference type="AlphaFoldDB" id="A0A9Q9Z2Q1"/>
<feature type="compositionally biased region" description="Polar residues" evidence="2">
    <location>
        <begin position="47"/>
        <end position="57"/>
    </location>
</feature>
<dbReference type="Proteomes" id="UP001155660">
    <property type="component" value="Chromosome A18"/>
</dbReference>
<dbReference type="InterPro" id="IPR026202">
    <property type="entry name" value="GOLGB1"/>
</dbReference>
<organism evidence="4">
    <name type="scientific">Cyprinus carpio</name>
    <name type="common">Common carp</name>
    <dbReference type="NCBI Taxonomy" id="7962"/>
    <lineage>
        <taxon>Eukaryota</taxon>
        <taxon>Metazoa</taxon>
        <taxon>Chordata</taxon>
        <taxon>Craniata</taxon>
        <taxon>Vertebrata</taxon>
        <taxon>Euteleostomi</taxon>
        <taxon>Actinopterygii</taxon>
        <taxon>Neopterygii</taxon>
        <taxon>Teleostei</taxon>
        <taxon>Ostariophysi</taxon>
        <taxon>Cypriniformes</taxon>
        <taxon>Cyprinidae</taxon>
        <taxon>Cyprininae</taxon>
        <taxon>Cyprinus</taxon>
    </lineage>
</organism>
<dbReference type="GO" id="GO:0005794">
    <property type="term" value="C:Golgi apparatus"/>
    <property type="evidence" value="ECO:0007669"/>
    <property type="project" value="InterPro"/>
</dbReference>